<dbReference type="InterPro" id="IPR022398">
    <property type="entry name" value="Peptidase_S8_His-AS"/>
</dbReference>
<dbReference type="GO" id="GO:0006508">
    <property type="term" value="P:proteolysis"/>
    <property type="evidence" value="ECO:0007669"/>
    <property type="project" value="UniProtKB-KW"/>
</dbReference>
<evidence type="ECO:0000256" key="3">
    <source>
        <dbReference type="ARBA" id="ARBA00022801"/>
    </source>
</evidence>
<dbReference type="Gene3D" id="3.40.50.200">
    <property type="entry name" value="Peptidase S8/S53 domain"/>
    <property type="match status" value="1"/>
</dbReference>
<feature type="active site" description="Charge relay system" evidence="5">
    <location>
        <position position="168"/>
    </location>
</feature>
<reference evidence="8 9" key="1">
    <citation type="submission" date="2018-09" db="EMBL/GenBank/DDBJ databases">
        <title>Hymenobacter medium sp. nov., isolated from R2A medium.</title>
        <authorList>
            <person name="Yingchao G."/>
        </authorList>
    </citation>
    <scope>NUCLEOTIDE SEQUENCE [LARGE SCALE GENOMIC DNA]</scope>
    <source>
        <strain evidence="9">sh-6</strain>
    </source>
</reference>
<feature type="active site" description="Charge relay system" evidence="5">
    <location>
        <position position="228"/>
    </location>
</feature>
<evidence type="ECO:0000256" key="6">
    <source>
        <dbReference type="SAM" id="SignalP"/>
    </source>
</evidence>
<dbReference type="PROSITE" id="PS00137">
    <property type="entry name" value="SUBTILASE_HIS"/>
    <property type="match status" value="1"/>
</dbReference>
<dbReference type="GO" id="GO:0004252">
    <property type="term" value="F:serine-type endopeptidase activity"/>
    <property type="evidence" value="ECO:0007669"/>
    <property type="project" value="UniProtKB-UniRule"/>
</dbReference>
<dbReference type="InterPro" id="IPR000209">
    <property type="entry name" value="Peptidase_S8/S53_dom"/>
</dbReference>
<feature type="active site" description="Charge relay system" evidence="5">
    <location>
        <position position="383"/>
    </location>
</feature>
<protein>
    <submittedName>
        <fullName evidence="8">T9SS C-terminal target domain-containing protein</fullName>
    </submittedName>
</protein>
<keyword evidence="9" id="KW-1185">Reference proteome</keyword>
<dbReference type="PANTHER" id="PTHR43806:SF11">
    <property type="entry name" value="CEREVISIN-RELATED"/>
    <property type="match status" value="1"/>
</dbReference>
<gene>
    <name evidence="8" type="ORF">D3Y59_07645</name>
</gene>
<feature type="domain" description="Peptidase S8/S53" evidence="7">
    <location>
        <begin position="160"/>
        <end position="418"/>
    </location>
</feature>
<dbReference type="EMBL" id="CP032317">
    <property type="protein sequence ID" value="AYA36941.1"/>
    <property type="molecule type" value="Genomic_DNA"/>
</dbReference>
<dbReference type="InterPro" id="IPR036852">
    <property type="entry name" value="Peptidase_S8/S53_dom_sf"/>
</dbReference>
<feature type="chain" id="PRO_5017729237" evidence="6">
    <location>
        <begin position="23"/>
        <end position="940"/>
    </location>
</feature>
<keyword evidence="3 5" id="KW-0378">Hydrolase</keyword>
<evidence type="ECO:0000313" key="8">
    <source>
        <dbReference type="EMBL" id="AYA36941.1"/>
    </source>
</evidence>
<dbReference type="AlphaFoldDB" id="A0A3B7R6G7"/>
<proteinExistence type="inferred from homology"/>
<evidence type="ECO:0000313" key="9">
    <source>
        <dbReference type="Proteomes" id="UP000262802"/>
    </source>
</evidence>
<dbReference type="Pfam" id="PF00082">
    <property type="entry name" value="Peptidase_S8"/>
    <property type="match status" value="1"/>
</dbReference>
<evidence type="ECO:0000256" key="5">
    <source>
        <dbReference type="PROSITE-ProRule" id="PRU01240"/>
    </source>
</evidence>
<dbReference type="InterPro" id="IPR015500">
    <property type="entry name" value="Peptidase_S8_subtilisin-rel"/>
</dbReference>
<comment type="similarity">
    <text evidence="1 5">Belongs to the peptidase S8 family.</text>
</comment>
<dbReference type="RefSeq" id="WP_119444519.1">
    <property type="nucleotide sequence ID" value="NZ_CP032317.1"/>
</dbReference>
<dbReference type="Proteomes" id="UP000262802">
    <property type="component" value="Chromosome"/>
</dbReference>
<dbReference type="NCBIfam" id="TIGR04183">
    <property type="entry name" value="Por_Secre_tail"/>
    <property type="match status" value="1"/>
</dbReference>
<organism evidence="8 9">
    <name type="scientific">Hymenobacter oligotrophus</name>
    <dbReference type="NCBI Taxonomy" id="2319843"/>
    <lineage>
        <taxon>Bacteria</taxon>
        <taxon>Pseudomonadati</taxon>
        <taxon>Bacteroidota</taxon>
        <taxon>Cytophagia</taxon>
        <taxon>Cytophagales</taxon>
        <taxon>Hymenobacteraceae</taxon>
        <taxon>Hymenobacter</taxon>
    </lineage>
</organism>
<name>A0A3B7R6G7_9BACT</name>
<evidence type="ECO:0000256" key="1">
    <source>
        <dbReference type="ARBA" id="ARBA00011073"/>
    </source>
</evidence>
<keyword evidence="4 5" id="KW-0720">Serine protease</keyword>
<feature type="signal peptide" evidence="6">
    <location>
        <begin position="1"/>
        <end position="22"/>
    </location>
</feature>
<accession>A0A3B7R6G7</accession>
<dbReference type="PRINTS" id="PR00723">
    <property type="entry name" value="SUBTILISIN"/>
</dbReference>
<dbReference type="InterPro" id="IPR026444">
    <property type="entry name" value="Secre_tail"/>
</dbReference>
<dbReference type="PANTHER" id="PTHR43806">
    <property type="entry name" value="PEPTIDASE S8"/>
    <property type="match status" value="1"/>
</dbReference>
<dbReference type="InterPro" id="IPR050131">
    <property type="entry name" value="Peptidase_S8_subtilisin-like"/>
</dbReference>
<sequence length="940" mass="99473">MKQLLRLLFFAYSCWLLPLAGAAQLAPLAADEAPPTLPGTAVFKLREGVALTYVERALGQLAAKRVVQKFPRAVPPSADLPGSVELRTIYQFSYPTELPFAKVRQTLLSTGAVEYVEPLYQRAPLYQPNDPLADSTKTDGQYHLKLIKAYAAWNLSKGDTSVVIGITDSGVLFNHQDLRGQAKLNYADPINGLDDDRDGYIDNFRGWDTGDNDNNPTASVPRSGLFSHGTLVTGTAAAAADNGKGVAGVGFKCRFMHIKIYPQTPEGAFGGYEGIVYAADHGCKVINMSWGGVGGRSQYEQDVCTYAAVNRDAVLVAAAGNTNAELDFYPASYDHVLSVAGLSETDQQTITYSYRVGLSAPGNQILTTLYDAEDTYAAVGGSSFAAPLVAGTAGLVRSRYPQLSAAQVVAVLRRSADDIYGIPRNAPLVGRLGSGRLNAHRALALGTNQTAVRVLGRSLSKPRLLAGDTARLALTIQNLLQPVQGLTLSISSLSPHLSVSSGGTATLGALGTNATATVPVRLSIAANTPASTRAVLRCRFTAPNGFVADEYVTLELNPDYVVLTANNLHLTLTSRGNLGYDSGNAEVGASITYRNSPVLLSEGGLLVATGPAKVADRLRGVPSSRVEQDFFSQQAITMQTATAAMQRASGAFQDSLPGQSNGRTLGVRVRQRATAWAGPAPADRDYVIVEYTLRNLSPDTWQTLHAGLFLDWDLPAEAGRNLAAYDSARALGYVHDALNPRLFAGVRLLGPAAPITALHYAIDHAAPTTAAISLRDGFSSAEKFLTLSSGRKQRTAGAPNGSDVSHVVGAALGRLAPNDSVTVAFAVLAAPTLAELQAAADAAQLRYAQVLPTRPTASQQASWAVFPNPSQGRLQVQLPGNAAAGSVLILRNNLGQPVRTWRVTQATTELQVQALPAGVYLLQWQLAGGGVLTRRVVLQP</sequence>
<keyword evidence="6" id="KW-0732">Signal</keyword>
<dbReference type="PROSITE" id="PS51892">
    <property type="entry name" value="SUBTILASE"/>
    <property type="match status" value="1"/>
</dbReference>
<evidence type="ECO:0000256" key="4">
    <source>
        <dbReference type="ARBA" id="ARBA00022825"/>
    </source>
</evidence>
<keyword evidence="2 5" id="KW-0645">Protease</keyword>
<evidence type="ECO:0000256" key="2">
    <source>
        <dbReference type="ARBA" id="ARBA00022670"/>
    </source>
</evidence>
<dbReference type="OrthoDB" id="9813435at2"/>
<dbReference type="SUPFAM" id="SSF52743">
    <property type="entry name" value="Subtilisin-like"/>
    <property type="match status" value="1"/>
</dbReference>
<evidence type="ECO:0000259" key="7">
    <source>
        <dbReference type="Pfam" id="PF00082"/>
    </source>
</evidence>
<dbReference type="KEGG" id="hyh:D3Y59_07645"/>